<sequence length="77" mass="8910">MINPAKFLKLKSTWERFSMNHPKFVSFLAALQNNFIKEGTVIEINVKTEEGKSICSNIRLSKEDIDMFSEFSEILKP</sequence>
<dbReference type="OrthoDB" id="1766780at2"/>
<accession>A0A0H5SH84</accession>
<evidence type="ECO:0000313" key="1">
    <source>
        <dbReference type="EMBL" id="CRZ34872.1"/>
    </source>
</evidence>
<evidence type="ECO:0000313" key="2">
    <source>
        <dbReference type="Proteomes" id="UP000236497"/>
    </source>
</evidence>
<organism evidence="1 2">
    <name type="scientific">Herbinix hemicellulosilytica</name>
    <dbReference type="NCBI Taxonomy" id="1564487"/>
    <lineage>
        <taxon>Bacteria</taxon>
        <taxon>Bacillati</taxon>
        <taxon>Bacillota</taxon>
        <taxon>Clostridia</taxon>
        <taxon>Lachnospirales</taxon>
        <taxon>Lachnospiraceae</taxon>
        <taxon>Herbinix</taxon>
    </lineage>
</organism>
<dbReference type="Proteomes" id="UP000236497">
    <property type="component" value="Unassembled WGS sequence"/>
</dbReference>
<name>A0A0H5SH84_HERHM</name>
<keyword evidence="2" id="KW-1185">Reference proteome</keyword>
<gene>
    <name evidence="1" type="ORF">HHT355_1672</name>
</gene>
<proteinExistence type="predicted"/>
<reference evidence="1 2" key="1">
    <citation type="submission" date="2015-06" db="EMBL/GenBank/DDBJ databases">
        <authorList>
            <person name="Wibberg Daniel"/>
        </authorList>
    </citation>
    <scope>NUCLEOTIDE SEQUENCE [LARGE SCALE GENOMIC DNA]</scope>
    <source>
        <strain evidence="1 2">T3/55T</strain>
    </source>
</reference>
<dbReference type="AlphaFoldDB" id="A0A0H5SH84"/>
<dbReference type="RefSeq" id="WP_103202978.1">
    <property type="nucleotide sequence ID" value="NZ_CVTD020000017.1"/>
</dbReference>
<protein>
    <submittedName>
        <fullName evidence="1">Uncharacterized protein</fullName>
    </submittedName>
</protein>
<dbReference type="EMBL" id="CVTD020000017">
    <property type="protein sequence ID" value="CRZ34872.1"/>
    <property type="molecule type" value="Genomic_DNA"/>
</dbReference>